<evidence type="ECO:0000313" key="1">
    <source>
        <dbReference type="EMBL" id="MBK1866072.1"/>
    </source>
</evidence>
<dbReference type="EMBL" id="JAENHL010000006">
    <property type="protein sequence ID" value="MBK1866072.1"/>
    <property type="molecule type" value="Genomic_DNA"/>
</dbReference>
<keyword evidence="1" id="KW-0808">Transferase</keyword>
<evidence type="ECO:0000313" key="2">
    <source>
        <dbReference type="Proteomes" id="UP000616151"/>
    </source>
</evidence>
<reference evidence="1" key="1">
    <citation type="submission" date="2021-01" db="EMBL/GenBank/DDBJ databases">
        <authorList>
            <person name="Sun Q."/>
        </authorList>
    </citation>
    <scope>NUCLEOTIDE SEQUENCE</scope>
    <source>
        <strain evidence="1">YIM B02566</strain>
    </source>
</reference>
<name>A0ACC5R0E7_9HYPH</name>
<dbReference type="Proteomes" id="UP000616151">
    <property type="component" value="Unassembled WGS sequence"/>
</dbReference>
<protein>
    <submittedName>
        <fullName evidence="1">RNA methyltransferase</fullName>
    </submittedName>
</protein>
<comment type="caution">
    <text evidence="1">The sequence shown here is derived from an EMBL/GenBank/DDBJ whole genome shotgun (WGS) entry which is preliminary data.</text>
</comment>
<gene>
    <name evidence="1" type="ORF">JHL16_06875</name>
</gene>
<accession>A0ACC5R0E7</accession>
<sequence>MTPEIITSAQNPTIKSVRALEQKKHRQETGLFVAEGVRALERARMAGIAPDMVLSVTGPQEWGQARDIRVSEAVMARLSVQNNPSGLIGVFRQSDFLSPFDQKADVAIALEDIRDPGNLGTIIRTADALAIRHVVLVGESCDPFSPEAVRATMGSLFGVTLTRLATAKFTAALDEWPGEIVATAADARSDFRRPYQRPTLLLMGSEGAGLSADLAAKANVSVRIPMLGQAESLNVATASALLLYEIKRPDLKT</sequence>
<proteinExistence type="predicted"/>
<keyword evidence="2" id="KW-1185">Reference proteome</keyword>
<keyword evidence="1" id="KW-0489">Methyltransferase</keyword>
<organism evidence="1 2">
    <name type="scientific">Taklimakanibacter albus</name>
    <dbReference type="NCBI Taxonomy" id="2800327"/>
    <lineage>
        <taxon>Bacteria</taxon>
        <taxon>Pseudomonadati</taxon>
        <taxon>Pseudomonadota</taxon>
        <taxon>Alphaproteobacteria</taxon>
        <taxon>Hyphomicrobiales</taxon>
        <taxon>Aestuariivirgaceae</taxon>
        <taxon>Taklimakanibacter</taxon>
    </lineage>
</organism>